<feature type="compositionally biased region" description="Polar residues" evidence="7">
    <location>
        <begin position="278"/>
        <end position="290"/>
    </location>
</feature>
<dbReference type="InterPro" id="IPR028250">
    <property type="entry name" value="DsbDN"/>
</dbReference>
<dbReference type="RefSeq" id="WP_147223713.1">
    <property type="nucleotide sequence ID" value="NZ_CAJGYY010000001.1"/>
</dbReference>
<dbReference type="Gene3D" id="3.40.30.10">
    <property type="entry name" value="Glutaredoxin"/>
    <property type="match status" value="1"/>
</dbReference>
<name>A0A5C7A0W2_9GAMM</name>
<feature type="transmembrane region" description="Helical" evidence="8">
    <location>
        <begin position="453"/>
        <end position="486"/>
    </location>
</feature>
<accession>A0A5C7A0W2</accession>
<dbReference type="Pfam" id="PF11412">
    <property type="entry name" value="DsbD_N"/>
    <property type="match status" value="1"/>
</dbReference>
<dbReference type="Pfam" id="PF02683">
    <property type="entry name" value="DsbD_TM"/>
    <property type="match status" value="1"/>
</dbReference>
<dbReference type="InterPro" id="IPR003834">
    <property type="entry name" value="Cyt_c_assmbl_TM_dom"/>
</dbReference>
<dbReference type="Proteomes" id="UP000321903">
    <property type="component" value="Unassembled WGS sequence"/>
</dbReference>
<proteinExistence type="predicted"/>
<comment type="subcellular location">
    <subcellularLocation>
        <location evidence="1">Cell membrane</location>
        <topology evidence="1">Multi-pass membrane protein</topology>
    </subcellularLocation>
</comment>
<dbReference type="AlphaFoldDB" id="A0A5C7A0W2"/>
<keyword evidence="3 8" id="KW-0812">Transmembrane</keyword>
<protein>
    <submittedName>
        <fullName evidence="10">Cytochrome C biogenesis protein</fullName>
    </submittedName>
</protein>
<keyword evidence="4" id="KW-0201">Cytochrome c-type biogenesis</keyword>
<evidence type="ECO:0000256" key="6">
    <source>
        <dbReference type="ARBA" id="ARBA00023136"/>
    </source>
</evidence>
<evidence type="ECO:0000256" key="3">
    <source>
        <dbReference type="ARBA" id="ARBA00022692"/>
    </source>
</evidence>
<dbReference type="PANTHER" id="PTHR32234:SF0">
    <property type="entry name" value="THIOL:DISULFIDE INTERCHANGE PROTEIN DSBD"/>
    <property type="match status" value="1"/>
</dbReference>
<keyword evidence="11" id="KW-1185">Reference proteome</keyword>
<evidence type="ECO:0000259" key="9">
    <source>
        <dbReference type="PROSITE" id="PS51352"/>
    </source>
</evidence>
<dbReference type="SUPFAM" id="SSF74863">
    <property type="entry name" value="Thiol:disulfide interchange protein DsbD, N-terminal domain (DsbD-alpha)"/>
    <property type="match status" value="1"/>
</dbReference>
<evidence type="ECO:0000256" key="5">
    <source>
        <dbReference type="ARBA" id="ARBA00022989"/>
    </source>
</evidence>
<comment type="caution">
    <text evidence="10">The sequence shown here is derived from an EMBL/GenBank/DDBJ whole genome shotgun (WGS) entry which is preliminary data.</text>
</comment>
<dbReference type="Gene3D" id="2.60.40.1250">
    <property type="entry name" value="Thiol:disulfide interchange protein DsbD, N-terminal domain"/>
    <property type="match status" value="1"/>
</dbReference>
<feature type="transmembrane region" description="Helical" evidence="8">
    <location>
        <begin position="492"/>
        <end position="514"/>
    </location>
</feature>
<dbReference type="GO" id="GO:0045454">
    <property type="term" value="P:cell redox homeostasis"/>
    <property type="evidence" value="ECO:0007669"/>
    <property type="project" value="TreeGrafter"/>
</dbReference>
<sequence length="746" mass="78087">MSIKTPAKKSSLIKKINPKKSYVFALAVASTTLITGLTATTMTTQAAGLGDLFSSDQGSAQKKFLPVDKAFKVSTSTKTAATGTRLSINFDITPEHYVYKDQIKLTLPAGVSAAPFTFSQKPVSIDDPTFGQVPVFDQANMVATTTLTSNSGKSVDKGAVVVGWQGCAKAGLCYPPEKIKTTVNIAATPQKAAIAAVSTASNNNASSNAKTDAAKATATANSEQKSANTTDGAVNTITGADTTSDIGQQDSDTDGTLVSNESLDSTDLESTDLESTDNSDTNTISGADSSMISGADSNTISGADTANSSNVVAGNNLEESDPFGLAKHPWLALVLLFLAGLGLAFTPCVLPMLPIVANIVARQQNPTVKKGVILTTSYAIGVSIAYGILGAVIAVFGESLGIIGWLQNPIILISFAIIFVLLALYMLGVFSIRLPRFITSKMEGLSQAGDSKLGSAGGSLAAGFLSALVVSPCVSAPLFGALLAVSTIGSPLLGFAALFMLGFGLSAPLILIGATQGSIMPKAGEWMNWVKQGFALLLFAVALLLIERVFISPVMLLVWALWFMVVATWAWSWLGKGRMLTQALGLVAGIWAACLIIGAALGNDDSLHPLASLSAAPMAIQSIGGQSTGNNSVSNASDEKITTLAELDAITAANPKVLVDLTADWCVECRIMDKNLFHNRPAQMQGWQLVRLDITDTTEDSKAILARYKLFGPPTLLYYQDGQLVNKQVGEIGRQEFEQTLTALNK</sequence>
<reference evidence="10 11" key="1">
    <citation type="submission" date="2019-08" db="EMBL/GenBank/DDBJ databases">
        <title>Genome sequence of Psychrobacter frigidicola ACAM304 (type strain).</title>
        <authorList>
            <person name="Bowman J.P."/>
        </authorList>
    </citation>
    <scope>NUCLEOTIDE SEQUENCE [LARGE SCALE GENOMIC DNA]</scope>
    <source>
        <strain evidence="10 11">ACAM 304</strain>
    </source>
</reference>
<dbReference type="PROSITE" id="PS51352">
    <property type="entry name" value="THIOREDOXIN_2"/>
    <property type="match status" value="1"/>
</dbReference>
<dbReference type="InterPro" id="IPR036249">
    <property type="entry name" value="Thioredoxin-like_sf"/>
</dbReference>
<dbReference type="InterPro" id="IPR036929">
    <property type="entry name" value="DsbDN_sf"/>
</dbReference>
<feature type="compositionally biased region" description="Low complexity" evidence="7">
    <location>
        <begin position="200"/>
        <end position="222"/>
    </location>
</feature>
<feature type="transmembrane region" description="Helical" evidence="8">
    <location>
        <begin position="583"/>
        <end position="602"/>
    </location>
</feature>
<evidence type="ECO:0000313" key="11">
    <source>
        <dbReference type="Proteomes" id="UP000321903"/>
    </source>
</evidence>
<keyword evidence="5 8" id="KW-1133">Transmembrane helix</keyword>
<dbReference type="InterPro" id="IPR013766">
    <property type="entry name" value="Thioredoxin_domain"/>
</dbReference>
<dbReference type="GO" id="GO:0015035">
    <property type="term" value="F:protein-disulfide reductase activity"/>
    <property type="evidence" value="ECO:0007669"/>
    <property type="project" value="TreeGrafter"/>
</dbReference>
<dbReference type="SUPFAM" id="SSF52833">
    <property type="entry name" value="Thioredoxin-like"/>
    <property type="match status" value="1"/>
</dbReference>
<feature type="transmembrane region" description="Helical" evidence="8">
    <location>
        <begin position="409"/>
        <end position="432"/>
    </location>
</feature>
<organism evidence="10 11">
    <name type="scientific">Psychrobacter frigidicola</name>
    <dbReference type="NCBI Taxonomy" id="45611"/>
    <lineage>
        <taxon>Bacteria</taxon>
        <taxon>Pseudomonadati</taxon>
        <taxon>Pseudomonadota</taxon>
        <taxon>Gammaproteobacteria</taxon>
        <taxon>Moraxellales</taxon>
        <taxon>Moraxellaceae</taxon>
        <taxon>Psychrobacter</taxon>
    </lineage>
</organism>
<dbReference type="EMBL" id="VORZ01000002">
    <property type="protein sequence ID" value="TXD97008.1"/>
    <property type="molecule type" value="Genomic_DNA"/>
</dbReference>
<feature type="domain" description="Thioredoxin" evidence="9">
    <location>
        <begin position="609"/>
        <end position="746"/>
    </location>
</feature>
<dbReference type="OrthoDB" id="9811036at2"/>
<keyword evidence="2" id="KW-1003">Cell membrane</keyword>
<evidence type="ECO:0000256" key="1">
    <source>
        <dbReference type="ARBA" id="ARBA00004651"/>
    </source>
</evidence>
<evidence type="ECO:0000256" key="4">
    <source>
        <dbReference type="ARBA" id="ARBA00022748"/>
    </source>
</evidence>
<evidence type="ECO:0000256" key="2">
    <source>
        <dbReference type="ARBA" id="ARBA00022475"/>
    </source>
</evidence>
<keyword evidence="6 8" id="KW-0472">Membrane</keyword>
<feature type="transmembrane region" description="Helical" evidence="8">
    <location>
        <begin position="372"/>
        <end position="397"/>
    </location>
</feature>
<dbReference type="PANTHER" id="PTHR32234">
    <property type="entry name" value="THIOL:DISULFIDE INTERCHANGE PROTEIN DSBD"/>
    <property type="match status" value="1"/>
</dbReference>
<feature type="region of interest" description="Disordered" evidence="7">
    <location>
        <begin position="200"/>
        <end position="290"/>
    </location>
</feature>
<dbReference type="Pfam" id="PF00085">
    <property type="entry name" value="Thioredoxin"/>
    <property type="match status" value="1"/>
</dbReference>
<dbReference type="GO" id="GO:0017004">
    <property type="term" value="P:cytochrome complex assembly"/>
    <property type="evidence" value="ECO:0007669"/>
    <property type="project" value="UniProtKB-KW"/>
</dbReference>
<feature type="transmembrane region" description="Helical" evidence="8">
    <location>
        <begin position="330"/>
        <end position="360"/>
    </location>
</feature>
<feature type="transmembrane region" description="Helical" evidence="8">
    <location>
        <begin position="552"/>
        <end position="571"/>
    </location>
</feature>
<feature type="compositionally biased region" description="Polar residues" evidence="7">
    <location>
        <begin position="223"/>
        <end position="263"/>
    </location>
</feature>
<evidence type="ECO:0000256" key="7">
    <source>
        <dbReference type="SAM" id="MobiDB-lite"/>
    </source>
</evidence>
<gene>
    <name evidence="10" type="ORF">ES754_08325</name>
</gene>
<evidence type="ECO:0000256" key="8">
    <source>
        <dbReference type="SAM" id="Phobius"/>
    </source>
</evidence>
<feature type="transmembrane region" description="Helical" evidence="8">
    <location>
        <begin position="526"/>
        <end position="546"/>
    </location>
</feature>
<evidence type="ECO:0000313" key="10">
    <source>
        <dbReference type="EMBL" id="TXD97008.1"/>
    </source>
</evidence>
<feature type="compositionally biased region" description="Acidic residues" evidence="7">
    <location>
        <begin position="264"/>
        <end position="277"/>
    </location>
</feature>
<dbReference type="GO" id="GO:0005886">
    <property type="term" value="C:plasma membrane"/>
    <property type="evidence" value="ECO:0007669"/>
    <property type="project" value="UniProtKB-SubCell"/>
</dbReference>